<evidence type="ECO:0000256" key="7">
    <source>
        <dbReference type="ARBA" id="ARBA00023214"/>
    </source>
</evidence>
<proteinExistence type="predicted"/>
<dbReference type="AlphaFoldDB" id="A0A9P3PJQ4"/>
<dbReference type="PANTHER" id="PTHR45711:SF6">
    <property type="entry name" value="CHLORIDE CHANNEL PROTEIN"/>
    <property type="match status" value="1"/>
</dbReference>
<dbReference type="InterPro" id="IPR001807">
    <property type="entry name" value="ClC"/>
</dbReference>
<dbReference type="InterPro" id="IPR014743">
    <property type="entry name" value="Cl-channel_core"/>
</dbReference>
<evidence type="ECO:0000256" key="9">
    <source>
        <dbReference type="SAM" id="Phobius"/>
    </source>
</evidence>
<keyword evidence="4 9" id="KW-1133">Transmembrane helix</keyword>
<feature type="compositionally biased region" description="Polar residues" evidence="8">
    <location>
        <begin position="45"/>
        <end position="69"/>
    </location>
</feature>
<sequence>MPNGPASGSLGAASGPSSTTWRRERLMRIGSSTTVNIPANGARDTATQSNTPHLTPTEDTSLQSSSVSYGTLPKSRRHPAHQASVDVTSGAVPGLAQLNFLRRTTSNPTVPLASGLKDLAFSRLNNQRPISAYDAPLSSKDESEPDADAKINGIRVWYSSFSSIDWLHDAIKDSVRFSRLRRRKSLRSRVRLVIDKSLGWFIVTIVGFLSAIVAFLVVRSEQWLFDVKEGYCRDAWWKARRFCCPSLNDIRGGAGHPTANACREWRTWAEVFSEDQGGVGAEFKAYTFYALIALVLALTSTLLTIHLTNSSTFVTRKESGVLAPDFPGADSSKNPADAAFPKRKVMFYAAGSGIPEIKTILSGFVIHGYLGGRVLFTKSVGLALSVASGLSLGKEGPFVHIASCIGNIVSRFFGKYESNEAKRREILSAACAAGVAVAFGAPIGGTLFSLEEVSYFFPPKVMWRSFFCAMIAAITLKMLDPFGTGKLVLFQVTYDKDWHAYELLPFVILGVFGGVYGAYFSKLNYSWSKNVRNKTWLKSHPIAEVLLITAVTTFLCFVNPYTRMSGTELVYSLFSECHKGDSHRSSLCAIDPSTFRGIWPVIRAVSVAMIIKAGLTVVTFGIKVPAGIFIPSLGVGACAGRVLGIAMQWLQYQHPGLSLFANCKGDMDCIIPGLYAMVGAAATLSGVTRTTVSLAVIMFELTDTLTYVVPIMLSVLVAKTVADALEPKGIYDLVIELNQLPYLDAKHEYLWGNLQINDVTNRNVEVIRLDKKNTVKSLRDQLFALTASGHDDSGFPILRRDINDDGMRMVGYIGASELEHALSLVADKAEDEVHFHTTYSHNMAASSISSLNEETARPAQDLFDFSDYMDQAPLTVQSNSPLGMIHQFFAKLGARYVVVTDTDGLYEGLIDKKTWVAFLAELEEK</sequence>
<feature type="transmembrane region" description="Helical" evidence="9">
    <location>
        <begin position="197"/>
        <end position="218"/>
    </location>
</feature>
<dbReference type="FunFam" id="1.10.3080.10:FF:000013">
    <property type="entry name" value="Voltage-gated chloride channel (ClcA)"/>
    <property type="match status" value="1"/>
</dbReference>
<dbReference type="GO" id="GO:0005886">
    <property type="term" value="C:plasma membrane"/>
    <property type="evidence" value="ECO:0007669"/>
    <property type="project" value="TreeGrafter"/>
</dbReference>
<keyword evidence="5" id="KW-0406">Ion transport</keyword>
<accession>A0A9P3PJQ4</accession>
<evidence type="ECO:0000313" key="11">
    <source>
        <dbReference type="Proteomes" id="UP001063166"/>
    </source>
</evidence>
<name>A0A9P3PJQ4_LYOSH</name>
<feature type="transmembrane region" description="Helical" evidence="9">
    <location>
        <begin position="673"/>
        <end position="699"/>
    </location>
</feature>
<evidence type="ECO:0000256" key="1">
    <source>
        <dbReference type="ARBA" id="ARBA00004141"/>
    </source>
</evidence>
<evidence type="ECO:0000256" key="8">
    <source>
        <dbReference type="SAM" id="MobiDB-lite"/>
    </source>
</evidence>
<evidence type="ECO:0000256" key="3">
    <source>
        <dbReference type="ARBA" id="ARBA00022692"/>
    </source>
</evidence>
<dbReference type="CDD" id="cd03684">
    <property type="entry name" value="ClC_3_like"/>
    <property type="match status" value="1"/>
</dbReference>
<dbReference type="Pfam" id="PF00654">
    <property type="entry name" value="Voltage_CLC"/>
    <property type="match status" value="1"/>
</dbReference>
<dbReference type="Proteomes" id="UP001063166">
    <property type="component" value="Unassembled WGS sequence"/>
</dbReference>
<feature type="transmembrane region" description="Helical" evidence="9">
    <location>
        <begin position="500"/>
        <end position="519"/>
    </location>
</feature>
<dbReference type="PANTHER" id="PTHR45711">
    <property type="entry name" value="CHLORIDE CHANNEL PROTEIN"/>
    <property type="match status" value="1"/>
</dbReference>
<dbReference type="EMBL" id="BRPK01000004">
    <property type="protein sequence ID" value="GLB37477.1"/>
    <property type="molecule type" value="Genomic_DNA"/>
</dbReference>
<dbReference type="GO" id="GO:0005769">
    <property type="term" value="C:early endosome"/>
    <property type="evidence" value="ECO:0007669"/>
    <property type="project" value="TreeGrafter"/>
</dbReference>
<comment type="caution">
    <text evidence="10">The sequence shown here is derived from an EMBL/GenBank/DDBJ whole genome shotgun (WGS) entry which is preliminary data.</text>
</comment>
<protein>
    <submittedName>
        <fullName evidence="10">Chloride channel</fullName>
    </submittedName>
</protein>
<feature type="transmembrane region" description="Helical" evidence="9">
    <location>
        <begin position="601"/>
        <end position="622"/>
    </location>
</feature>
<evidence type="ECO:0000256" key="6">
    <source>
        <dbReference type="ARBA" id="ARBA00023136"/>
    </source>
</evidence>
<reference evidence="10" key="1">
    <citation type="submission" date="2022-07" db="EMBL/GenBank/DDBJ databases">
        <title>The genome of Lyophyllum shimeji provides insight into the initial evolution of ectomycorrhizal fungal genome.</title>
        <authorList>
            <person name="Kobayashi Y."/>
            <person name="Shibata T."/>
            <person name="Hirakawa H."/>
            <person name="Shigenobu S."/>
            <person name="Nishiyama T."/>
            <person name="Yamada A."/>
            <person name="Hasebe M."/>
            <person name="Kawaguchi M."/>
        </authorList>
    </citation>
    <scope>NUCLEOTIDE SEQUENCE</scope>
    <source>
        <strain evidence="10">AT787</strain>
    </source>
</reference>
<dbReference type="Gene3D" id="1.10.3080.10">
    <property type="entry name" value="Clc chloride channel"/>
    <property type="match status" value="1"/>
</dbReference>
<feature type="transmembrane region" description="Helical" evidence="9">
    <location>
        <begin position="426"/>
        <end position="449"/>
    </location>
</feature>
<evidence type="ECO:0000313" key="10">
    <source>
        <dbReference type="EMBL" id="GLB37477.1"/>
    </source>
</evidence>
<dbReference type="OrthoDB" id="431497at2759"/>
<keyword evidence="11" id="KW-1185">Reference proteome</keyword>
<feature type="region of interest" description="Disordered" evidence="8">
    <location>
        <begin position="1"/>
        <end position="85"/>
    </location>
</feature>
<dbReference type="PRINTS" id="PR00762">
    <property type="entry name" value="CLCHANNEL"/>
</dbReference>
<organism evidence="10 11">
    <name type="scientific">Lyophyllum shimeji</name>
    <name type="common">Hon-shimeji</name>
    <name type="synonym">Tricholoma shimeji</name>
    <dbReference type="NCBI Taxonomy" id="47721"/>
    <lineage>
        <taxon>Eukaryota</taxon>
        <taxon>Fungi</taxon>
        <taxon>Dikarya</taxon>
        <taxon>Basidiomycota</taxon>
        <taxon>Agaricomycotina</taxon>
        <taxon>Agaricomycetes</taxon>
        <taxon>Agaricomycetidae</taxon>
        <taxon>Agaricales</taxon>
        <taxon>Tricholomatineae</taxon>
        <taxon>Lyophyllaceae</taxon>
        <taxon>Lyophyllum</taxon>
    </lineage>
</organism>
<evidence type="ECO:0000256" key="5">
    <source>
        <dbReference type="ARBA" id="ARBA00023065"/>
    </source>
</evidence>
<feature type="transmembrane region" description="Helical" evidence="9">
    <location>
        <begin position="705"/>
        <end position="722"/>
    </location>
</feature>
<dbReference type="SUPFAM" id="SSF54631">
    <property type="entry name" value="CBS-domain pair"/>
    <property type="match status" value="1"/>
</dbReference>
<keyword evidence="6 9" id="KW-0472">Membrane</keyword>
<keyword evidence="2" id="KW-0813">Transport</keyword>
<feature type="transmembrane region" description="Helical" evidence="9">
    <location>
        <begin position="628"/>
        <end position="652"/>
    </location>
</feature>
<evidence type="ECO:0000256" key="4">
    <source>
        <dbReference type="ARBA" id="ARBA00022989"/>
    </source>
</evidence>
<gene>
    <name evidence="10" type="ORF">LshimejAT787_0405280</name>
</gene>
<keyword evidence="7" id="KW-0868">Chloride</keyword>
<feature type="compositionally biased region" description="Low complexity" evidence="8">
    <location>
        <begin position="1"/>
        <end position="18"/>
    </location>
</feature>
<dbReference type="SUPFAM" id="SSF81340">
    <property type="entry name" value="Clc chloride channel"/>
    <property type="match status" value="1"/>
</dbReference>
<feature type="transmembrane region" description="Helical" evidence="9">
    <location>
        <begin position="539"/>
        <end position="558"/>
    </location>
</feature>
<keyword evidence="3 9" id="KW-0812">Transmembrane</keyword>
<dbReference type="GO" id="GO:0005794">
    <property type="term" value="C:Golgi apparatus"/>
    <property type="evidence" value="ECO:0007669"/>
    <property type="project" value="TreeGrafter"/>
</dbReference>
<feature type="transmembrane region" description="Helical" evidence="9">
    <location>
        <begin position="286"/>
        <end position="307"/>
    </location>
</feature>
<dbReference type="InterPro" id="IPR046342">
    <property type="entry name" value="CBS_dom_sf"/>
</dbReference>
<comment type="subcellular location">
    <subcellularLocation>
        <location evidence="1">Membrane</location>
        <topology evidence="1">Multi-pass membrane protein</topology>
    </subcellularLocation>
</comment>
<evidence type="ECO:0000256" key="2">
    <source>
        <dbReference type="ARBA" id="ARBA00022448"/>
    </source>
</evidence>
<dbReference type="GO" id="GO:0005247">
    <property type="term" value="F:voltage-gated chloride channel activity"/>
    <property type="evidence" value="ECO:0007669"/>
    <property type="project" value="TreeGrafter"/>
</dbReference>